<sequence>MIFDIIGVNGVINDTCTGCNFVSQLSKMNTIFNDLKKGTTVGPLHPQIKDLRDASYATIRLLKQLNASSNSGEVRKILGEITGTVIDETVVIFPPFYINYGKHIHIGKNVFINFNCTFLALGGIIIEDDVLIGPGVKILSEGHPLSPVERQSLIPGKVHIKQNAWIGAGATILPAITIGENAVVAAGAVVAKDVPANTVVAGIPAKAIKSL</sequence>
<dbReference type="PANTHER" id="PTHR23416">
    <property type="entry name" value="SIALIC ACID SYNTHASE-RELATED"/>
    <property type="match status" value="1"/>
</dbReference>
<dbReference type="PANTHER" id="PTHR23416:SF23">
    <property type="entry name" value="ACETYLTRANSFERASE C18B11.09C-RELATED"/>
    <property type="match status" value="1"/>
</dbReference>
<evidence type="ECO:0000256" key="3">
    <source>
        <dbReference type="ARBA" id="ARBA00022737"/>
    </source>
</evidence>
<protein>
    <submittedName>
        <fullName evidence="5">Acetyltransferase (Isoleucine patch superfamily)</fullName>
    </submittedName>
</protein>
<dbReference type="AlphaFoldDB" id="A0A1N6JBS5"/>
<dbReference type="GO" id="GO:0008374">
    <property type="term" value="F:O-acyltransferase activity"/>
    <property type="evidence" value="ECO:0007669"/>
    <property type="project" value="TreeGrafter"/>
</dbReference>
<name>A0A1N6JBS5_9BACT</name>
<dbReference type="Gene3D" id="2.160.10.10">
    <property type="entry name" value="Hexapeptide repeat proteins"/>
    <property type="match status" value="1"/>
</dbReference>
<dbReference type="Proteomes" id="UP000185003">
    <property type="component" value="Unassembled WGS sequence"/>
</dbReference>
<dbReference type="STRING" id="536979.SAMN04488055_3827"/>
<accession>A0A1N6JBS5</accession>
<evidence type="ECO:0000256" key="4">
    <source>
        <dbReference type="ARBA" id="ARBA00023315"/>
    </source>
</evidence>
<dbReference type="InterPro" id="IPR018357">
    <property type="entry name" value="Hexapep_transf_CS"/>
</dbReference>
<keyword evidence="2 5" id="KW-0808">Transferase</keyword>
<reference evidence="5 6" key="1">
    <citation type="submission" date="2016-11" db="EMBL/GenBank/DDBJ databases">
        <authorList>
            <person name="Jaros S."/>
            <person name="Januszkiewicz K."/>
            <person name="Wedrychowicz H."/>
        </authorList>
    </citation>
    <scope>NUCLEOTIDE SEQUENCE [LARGE SCALE GENOMIC DNA]</scope>
    <source>
        <strain evidence="5 6">DSM 24787</strain>
    </source>
</reference>
<proteinExistence type="inferred from homology"/>
<comment type="similarity">
    <text evidence="1">Belongs to the transferase hexapeptide repeat family.</text>
</comment>
<dbReference type="EMBL" id="FSRA01000002">
    <property type="protein sequence ID" value="SIO41589.1"/>
    <property type="molecule type" value="Genomic_DNA"/>
</dbReference>
<dbReference type="InterPro" id="IPR051159">
    <property type="entry name" value="Hexapeptide_acetyltransf"/>
</dbReference>
<keyword evidence="6" id="KW-1185">Reference proteome</keyword>
<keyword evidence="3" id="KW-0677">Repeat</keyword>
<dbReference type="InterPro" id="IPR001451">
    <property type="entry name" value="Hexapep"/>
</dbReference>
<dbReference type="Pfam" id="PF00132">
    <property type="entry name" value="Hexapep"/>
    <property type="match status" value="1"/>
</dbReference>
<gene>
    <name evidence="5" type="ORF">SAMN04488055_3827</name>
</gene>
<dbReference type="Pfam" id="PF14602">
    <property type="entry name" value="Hexapep_2"/>
    <property type="match status" value="1"/>
</dbReference>
<dbReference type="SUPFAM" id="SSF51161">
    <property type="entry name" value="Trimeric LpxA-like enzymes"/>
    <property type="match status" value="1"/>
</dbReference>
<dbReference type="InterPro" id="IPR011004">
    <property type="entry name" value="Trimer_LpxA-like_sf"/>
</dbReference>
<evidence type="ECO:0000256" key="2">
    <source>
        <dbReference type="ARBA" id="ARBA00022679"/>
    </source>
</evidence>
<evidence type="ECO:0000313" key="6">
    <source>
        <dbReference type="Proteomes" id="UP000185003"/>
    </source>
</evidence>
<keyword evidence="4" id="KW-0012">Acyltransferase</keyword>
<evidence type="ECO:0000256" key="1">
    <source>
        <dbReference type="ARBA" id="ARBA00007274"/>
    </source>
</evidence>
<dbReference type="PROSITE" id="PS00101">
    <property type="entry name" value="HEXAPEP_TRANSFERASES"/>
    <property type="match status" value="1"/>
</dbReference>
<evidence type="ECO:0000313" key="5">
    <source>
        <dbReference type="EMBL" id="SIO41589.1"/>
    </source>
</evidence>
<organism evidence="5 6">
    <name type="scientific">Chitinophaga niabensis</name>
    <dbReference type="NCBI Taxonomy" id="536979"/>
    <lineage>
        <taxon>Bacteria</taxon>
        <taxon>Pseudomonadati</taxon>
        <taxon>Bacteroidota</taxon>
        <taxon>Chitinophagia</taxon>
        <taxon>Chitinophagales</taxon>
        <taxon>Chitinophagaceae</taxon>
        <taxon>Chitinophaga</taxon>
    </lineage>
</organism>